<comment type="caution">
    <text evidence="9">The sequence shown here is derived from an EMBL/GenBank/DDBJ whole genome shotgun (WGS) entry which is preliminary data.</text>
</comment>
<evidence type="ECO:0000313" key="9">
    <source>
        <dbReference type="EMBL" id="NKE60367.1"/>
    </source>
</evidence>
<dbReference type="Proteomes" id="UP001515943">
    <property type="component" value="Unassembled WGS sequence"/>
</dbReference>
<feature type="transmembrane region" description="Helical" evidence="8">
    <location>
        <begin position="7"/>
        <end position="28"/>
    </location>
</feature>
<dbReference type="Pfam" id="PF01594">
    <property type="entry name" value="AI-2E_transport"/>
    <property type="match status" value="1"/>
</dbReference>
<feature type="transmembrane region" description="Helical" evidence="8">
    <location>
        <begin position="34"/>
        <end position="59"/>
    </location>
</feature>
<reference evidence="9 10" key="1">
    <citation type="submission" date="2019-08" db="EMBL/GenBank/DDBJ databases">
        <title>Lentzea from Indian Himalayas.</title>
        <authorList>
            <person name="Mandal S."/>
            <person name="Mallick Gupta A."/>
            <person name="Maiti P.K."/>
            <person name="Sarkar J."/>
            <person name="Mandal S."/>
        </authorList>
    </citation>
    <scope>NUCLEOTIDE SEQUENCE [LARGE SCALE GENOMIC DNA]</scope>
    <source>
        <strain evidence="9 10">PSKA42</strain>
    </source>
</reference>
<sequence>MNAGERLRAVSLVCLQLLIIGVTLWAAAHVLARLAVVVVPFAIAVLLAALLAPAVSWLYRRGLPRALATALVLLAAIGVLGGFLTFVVTSLVSALPELRDRLDDSLVQLRGQLDGIGWGDQALAQGREWLARNRQSLAFGAWGVFTTAGSILGGLVFVLFITLFLLYDGRRVWRFALRAVPAEWRLRVHRGGLHAFRDLSGYTRASIAVAVIDAVGIGLGLWVMDVPLVLPLAALVFLGGFVPLLGAFLSGAVCVLIALVSGGPVTALVIAGVVVAVQQIEGNVLEPFLMGNAVTLHPLAILLAVAVGGSQAGIIGAVLAVPVVTTVRALLGPAGLFTPAPPRRTRQRRPRQAG</sequence>
<proteinExistence type="inferred from homology"/>
<protein>
    <submittedName>
        <fullName evidence="9">AI-2E family transporter</fullName>
    </submittedName>
</protein>
<name>A0ABX1FP77_9PSEU</name>
<dbReference type="PANTHER" id="PTHR21716:SF53">
    <property type="entry name" value="PERMEASE PERM-RELATED"/>
    <property type="match status" value="1"/>
</dbReference>
<evidence type="ECO:0000256" key="2">
    <source>
        <dbReference type="ARBA" id="ARBA00009773"/>
    </source>
</evidence>
<feature type="transmembrane region" description="Helical" evidence="8">
    <location>
        <begin position="71"/>
        <end position="95"/>
    </location>
</feature>
<keyword evidence="4" id="KW-1003">Cell membrane</keyword>
<comment type="subcellular location">
    <subcellularLocation>
        <location evidence="1">Cell membrane</location>
        <topology evidence="1">Multi-pass membrane protein</topology>
    </subcellularLocation>
</comment>
<keyword evidence="10" id="KW-1185">Reference proteome</keyword>
<evidence type="ECO:0000256" key="6">
    <source>
        <dbReference type="ARBA" id="ARBA00022989"/>
    </source>
</evidence>
<keyword evidence="6 8" id="KW-1133">Transmembrane helix</keyword>
<comment type="similarity">
    <text evidence="2">Belongs to the autoinducer-2 exporter (AI-2E) (TC 2.A.86) family.</text>
</comment>
<keyword evidence="7 8" id="KW-0472">Membrane</keyword>
<feature type="transmembrane region" description="Helical" evidence="8">
    <location>
        <begin position="229"/>
        <end position="249"/>
    </location>
</feature>
<evidence type="ECO:0000256" key="3">
    <source>
        <dbReference type="ARBA" id="ARBA00022448"/>
    </source>
</evidence>
<evidence type="ECO:0000256" key="5">
    <source>
        <dbReference type="ARBA" id="ARBA00022692"/>
    </source>
</evidence>
<feature type="transmembrane region" description="Helical" evidence="8">
    <location>
        <begin position="256"/>
        <end position="280"/>
    </location>
</feature>
<evidence type="ECO:0000256" key="4">
    <source>
        <dbReference type="ARBA" id="ARBA00022475"/>
    </source>
</evidence>
<organism evidence="9 10">
    <name type="scientific">Lentzea indica</name>
    <dbReference type="NCBI Taxonomy" id="2604800"/>
    <lineage>
        <taxon>Bacteria</taxon>
        <taxon>Bacillati</taxon>
        <taxon>Actinomycetota</taxon>
        <taxon>Actinomycetes</taxon>
        <taxon>Pseudonocardiales</taxon>
        <taxon>Pseudonocardiaceae</taxon>
        <taxon>Lentzea</taxon>
    </lineage>
</organism>
<evidence type="ECO:0000313" key="10">
    <source>
        <dbReference type="Proteomes" id="UP001515943"/>
    </source>
</evidence>
<evidence type="ECO:0000256" key="1">
    <source>
        <dbReference type="ARBA" id="ARBA00004651"/>
    </source>
</evidence>
<keyword evidence="5 8" id="KW-0812">Transmembrane</keyword>
<evidence type="ECO:0000256" key="7">
    <source>
        <dbReference type="ARBA" id="ARBA00023136"/>
    </source>
</evidence>
<dbReference type="RefSeq" id="WP_167977026.1">
    <property type="nucleotide sequence ID" value="NZ_VSRL01000120.1"/>
</dbReference>
<accession>A0ABX1FP77</accession>
<gene>
    <name evidence="9" type="ORF">FXN61_27660</name>
</gene>
<dbReference type="PANTHER" id="PTHR21716">
    <property type="entry name" value="TRANSMEMBRANE PROTEIN"/>
    <property type="match status" value="1"/>
</dbReference>
<dbReference type="InterPro" id="IPR002549">
    <property type="entry name" value="AI-2E-like"/>
</dbReference>
<evidence type="ECO:0000256" key="8">
    <source>
        <dbReference type="SAM" id="Phobius"/>
    </source>
</evidence>
<feature type="transmembrane region" description="Helical" evidence="8">
    <location>
        <begin position="205"/>
        <end position="223"/>
    </location>
</feature>
<dbReference type="EMBL" id="VSRL01000120">
    <property type="protein sequence ID" value="NKE60367.1"/>
    <property type="molecule type" value="Genomic_DNA"/>
</dbReference>
<keyword evidence="3" id="KW-0813">Transport</keyword>
<feature type="transmembrane region" description="Helical" evidence="8">
    <location>
        <begin position="300"/>
        <end position="321"/>
    </location>
</feature>
<feature type="transmembrane region" description="Helical" evidence="8">
    <location>
        <begin position="139"/>
        <end position="167"/>
    </location>
</feature>